<protein>
    <submittedName>
        <fullName evidence="2">Uncharacterized protein</fullName>
    </submittedName>
</protein>
<feature type="coiled-coil region" evidence="1">
    <location>
        <begin position="80"/>
        <end position="117"/>
    </location>
</feature>
<dbReference type="Proteomes" id="UP000195807">
    <property type="component" value="Plasmid pCME4A9II"/>
</dbReference>
<reference evidence="2 3" key="1">
    <citation type="submission" date="2017-01" db="EMBL/GenBank/DDBJ databases">
        <title>Complete genome sequence of esterase-producing bacterium Croceicoccus marinus E4A9.</title>
        <authorList>
            <person name="Wu Y.-H."/>
            <person name="Cheng H."/>
            <person name="Xu L."/>
            <person name="Huo Y.-Y."/>
            <person name="Wang C.-S."/>
            <person name="Xu X.-W."/>
        </authorList>
    </citation>
    <scope>NUCLEOTIDE SEQUENCE [LARGE SCALE GENOMIC DNA]</scope>
    <source>
        <strain evidence="2 3">E4A9</strain>
        <plasmid evidence="3">Plasmid pcme4a9ii</plasmid>
    </source>
</reference>
<dbReference type="KEGG" id="cman:A9D14_18360"/>
<dbReference type="RefSeq" id="WP_066850955.1">
    <property type="nucleotide sequence ID" value="NZ_CP019604.1"/>
</dbReference>
<geneLocation type="plasmid" evidence="3">
    <name>pcme4a9ii</name>
</geneLocation>
<sequence>MTQLDPTEFCEAILRSEIACNTGNNVVPSESAVAERLLSRRLEMIPVYSELHRKLAPDELAIRVFLGVILSATFWDPEAIAEARAARARLEEVNAEIADTAAELVQLLREREKLHNQSGFYSNTEYHPLNLIDRAGEDVYLYKSCVREPLKATRTYGLKYWPQIAECIAVLGRDAEEAEIEASDEITEAATKANRKGLADYLKAIFAAIETRREGLPVLLPLDFKLSDASFAALVNCSLDLDADDGVGADFVKGVRQRERARNGAVT</sequence>
<organism evidence="2 3">
    <name type="scientific">Croceicoccus marinus</name>
    <dbReference type="NCBI Taxonomy" id="450378"/>
    <lineage>
        <taxon>Bacteria</taxon>
        <taxon>Pseudomonadati</taxon>
        <taxon>Pseudomonadota</taxon>
        <taxon>Alphaproteobacteria</taxon>
        <taxon>Sphingomonadales</taxon>
        <taxon>Erythrobacteraceae</taxon>
        <taxon>Croceicoccus</taxon>
    </lineage>
</organism>
<accession>A0A217EZ99</accession>
<keyword evidence="3" id="KW-1185">Reference proteome</keyword>
<proteinExistence type="predicted"/>
<dbReference type="EMBL" id="CP019604">
    <property type="protein sequence ID" value="ARU18473.1"/>
    <property type="molecule type" value="Genomic_DNA"/>
</dbReference>
<evidence type="ECO:0000256" key="1">
    <source>
        <dbReference type="SAM" id="Coils"/>
    </source>
</evidence>
<gene>
    <name evidence="2" type="ORF">A9D14_18360</name>
</gene>
<dbReference type="AlphaFoldDB" id="A0A217EZ99"/>
<dbReference type="OrthoDB" id="7593213at2"/>
<evidence type="ECO:0000313" key="2">
    <source>
        <dbReference type="EMBL" id="ARU18473.1"/>
    </source>
</evidence>
<name>A0A217EZ99_9SPHN</name>
<keyword evidence="2" id="KW-0614">Plasmid</keyword>
<evidence type="ECO:0000313" key="3">
    <source>
        <dbReference type="Proteomes" id="UP000195807"/>
    </source>
</evidence>
<keyword evidence="1" id="KW-0175">Coiled coil</keyword>